<sequence>MDTLIGSDSKISLSKSNRPPLSRPAGRQTPLGPRTRQQSAPSYQSFDSSSNGTTSHRNSTLSGVSSHSRESTLYSSGPSSPSFPPPISPLRSEYDPQALPDIEELPADPIPSESNPKLSSRTPSVILHKSPSFSSTSSPIPSREPSPAPPSITSSPATNLIRVIPKPAVTLIPPPPIKFENVQVAWKGLPLEAAQFSRAIRSSASESFIRLLSLRQLDETLPAELERLASQKASMQARYRFHVQRRTMLLQALMSFTAATSAEKDGGVDLIGKLATQISDTTAECDRLTQELVSVTDQMSQITKLIENHWASALAIALRKLNGSYGKRTAELIQTKTKVEQLQAELNDAWTEAEKLAKEMDNLDETGIYYSDEDEDIMIQKAAVVSLPQAPVQDAVSASGKLIDLKPTLNHAATSSEASSSRPSRPLRTPPAIPDERVPDVPQSAVDRADDDDDAFSVKSKRSARSVRSEKSFGGSSRVSLVTAARTRSVRASLGSLRLPGHRKKISLLSPTGSRSAQAEEPHPPVPAIPKVFSPASSQPPSTLLSASPSPSNPNPSSSVPSTSPSFLNLESGNASLVSLVDEPSAVDNAPPVPTLVADPQPPPRPRRTEIDDIRIEPNRYLGDGANDSLAEHDTPLSVMDDIIVMPQSSGRGMGEDSSPFVFRKSVDDEDMTANSRRKLGRDQASSSIPSIWLNADAPKTPAERVEALMRSRSSGSKHHLSSLKGLTKRYSLPFPFPGKTSASNKSVSPT</sequence>
<feature type="region of interest" description="Disordered" evidence="1">
    <location>
        <begin position="505"/>
        <end position="634"/>
    </location>
</feature>
<dbReference type="HOGENOM" id="CLU_015117_0_0_1"/>
<feature type="compositionally biased region" description="Low complexity" evidence="1">
    <location>
        <begin position="130"/>
        <end position="141"/>
    </location>
</feature>
<feature type="compositionally biased region" description="Polar residues" evidence="1">
    <location>
        <begin position="35"/>
        <end position="74"/>
    </location>
</feature>
<feature type="region of interest" description="Disordered" evidence="1">
    <location>
        <begin position="410"/>
        <end position="480"/>
    </location>
</feature>
<dbReference type="Proteomes" id="UP000053593">
    <property type="component" value="Unassembled WGS sequence"/>
</dbReference>
<gene>
    <name evidence="2" type="ORF">GYMLUDRAFT_61671</name>
</gene>
<proteinExistence type="predicted"/>
<feature type="compositionally biased region" description="Polar residues" evidence="1">
    <location>
        <begin position="9"/>
        <end position="19"/>
    </location>
</feature>
<feature type="compositionally biased region" description="Polar residues" evidence="1">
    <location>
        <begin position="567"/>
        <end position="577"/>
    </location>
</feature>
<organism evidence="2 3">
    <name type="scientific">Collybiopsis luxurians FD-317 M1</name>
    <dbReference type="NCBI Taxonomy" id="944289"/>
    <lineage>
        <taxon>Eukaryota</taxon>
        <taxon>Fungi</taxon>
        <taxon>Dikarya</taxon>
        <taxon>Basidiomycota</taxon>
        <taxon>Agaricomycotina</taxon>
        <taxon>Agaricomycetes</taxon>
        <taxon>Agaricomycetidae</taxon>
        <taxon>Agaricales</taxon>
        <taxon>Marasmiineae</taxon>
        <taxon>Omphalotaceae</taxon>
        <taxon>Collybiopsis</taxon>
        <taxon>Collybiopsis luxurians</taxon>
    </lineage>
</organism>
<evidence type="ECO:0000313" key="3">
    <source>
        <dbReference type="Proteomes" id="UP000053593"/>
    </source>
</evidence>
<feature type="compositionally biased region" description="Polar residues" evidence="1">
    <location>
        <begin position="741"/>
        <end position="751"/>
    </location>
</feature>
<name>A0A0D0CG33_9AGAR</name>
<feature type="compositionally biased region" description="Basic and acidic residues" evidence="1">
    <location>
        <begin position="607"/>
        <end position="618"/>
    </location>
</feature>
<reference evidence="2 3" key="1">
    <citation type="submission" date="2014-04" db="EMBL/GenBank/DDBJ databases">
        <title>Evolutionary Origins and Diversification of the Mycorrhizal Mutualists.</title>
        <authorList>
            <consortium name="DOE Joint Genome Institute"/>
            <consortium name="Mycorrhizal Genomics Consortium"/>
            <person name="Kohler A."/>
            <person name="Kuo A."/>
            <person name="Nagy L.G."/>
            <person name="Floudas D."/>
            <person name="Copeland A."/>
            <person name="Barry K.W."/>
            <person name="Cichocki N."/>
            <person name="Veneault-Fourrey C."/>
            <person name="LaButti K."/>
            <person name="Lindquist E.A."/>
            <person name="Lipzen A."/>
            <person name="Lundell T."/>
            <person name="Morin E."/>
            <person name="Murat C."/>
            <person name="Riley R."/>
            <person name="Ohm R."/>
            <person name="Sun H."/>
            <person name="Tunlid A."/>
            <person name="Henrissat B."/>
            <person name="Grigoriev I.V."/>
            <person name="Hibbett D.S."/>
            <person name="Martin F."/>
        </authorList>
    </citation>
    <scope>NUCLEOTIDE SEQUENCE [LARGE SCALE GENOMIC DNA]</scope>
    <source>
        <strain evidence="2 3">FD-317 M1</strain>
    </source>
</reference>
<feature type="compositionally biased region" description="Low complexity" evidence="1">
    <location>
        <begin position="412"/>
        <end position="427"/>
    </location>
</feature>
<accession>A0A0D0CG33</accession>
<dbReference type="EMBL" id="KN834793">
    <property type="protein sequence ID" value="KIK57087.1"/>
    <property type="molecule type" value="Genomic_DNA"/>
</dbReference>
<evidence type="ECO:0000313" key="2">
    <source>
        <dbReference type="EMBL" id="KIK57087.1"/>
    </source>
</evidence>
<evidence type="ECO:0000256" key="1">
    <source>
        <dbReference type="SAM" id="MobiDB-lite"/>
    </source>
</evidence>
<dbReference type="AlphaFoldDB" id="A0A0D0CG33"/>
<protein>
    <submittedName>
        <fullName evidence="2">Uncharacterized protein</fullName>
    </submittedName>
</protein>
<feature type="region of interest" description="Disordered" evidence="1">
    <location>
        <begin position="730"/>
        <end position="751"/>
    </location>
</feature>
<feature type="compositionally biased region" description="Polar residues" evidence="1">
    <location>
        <begin position="112"/>
        <end position="123"/>
    </location>
</feature>
<dbReference type="OrthoDB" id="3271284at2759"/>
<feature type="region of interest" description="Disordered" evidence="1">
    <location>
        <begin position="1"/>
        <end position="156"/>
    </location>
</feature>
<feature type="compositionally biased region" description="Low complexity" evidence="1">
    <location>
        <begin position="534"/>
        <end position="566"/>
    </location>
</feature>
<feature type="region of interest" description="Disordered" evidence="1">
    <location>
        <begin position="648"/>
        <end position="698"/>
    </location>
</feature>
<keyword evidence="3" id="KW-1185">Reference proteome</keyword>